<evidence type="ECO:0000313" key="4">
    <source>
        <dbReference type="EMBL" id="GFU31342.1"/>
    </source>
</evidence>
<organism evidence="4 5">
    <name type="scientific">Nephila pilipes</name>
    <name type="common">Giant wood spider</name>
    <name type="synonym">Nephila maculata</name>
    <dbReference type="NCBI Taxonomy" id="299642"/>
    <lineage>
        <taxon>Eukaryota</taxon>
        <taxon>Metazoa</taxon>
        <taxon>Ecdysozoa</taxon>
        <taxon>Arthropoda</taxon>
        <taxon>Chelicerata</taxon>
        <taxon>Arachnida</taxon>
        <taxon>Araneae</taxon>
        <taxon>Araneomorphae</taxon>
        <taxon>Entelegynae</taxon>
        <taxon>Araneoidea</taxon>
        <taxon>Nephilidae</taxon>
        <taxon>Nephila</taxon>
    </lineage>
</organism>
<dbReference type="AlphaFoldDB" id="A0A8X6QQ95"/>
<dbReference type="EMBL" id="BMAW01082933">
    <property type="protein sequence ID" value="GFU31342.1"/>
    <property type="molecule type" value="Genomic_DNA"/>
</dbReference>
<accession>A0A8X6QQ95</accession>
<comment type="caution">
    <text evidence="4">The sequence shown here is derived from an EMBL/GenBank/DDBJ whole genome shotgun (WGS) entry which is preliminary data.</text>
</comment>
<feature type="domain" description="Myosin tail" evidence="3">
    <location>
        <begin position="10"/>
        <end position="73"/>
    </location>
</feature>
<evidence type="ECO:0000313" key="5">
    <source>
        <dbReference type="Proteomes" id="UP000887013"/>
    </source>
</evidence>
<evidence type="ECO:0000256" key="1">
    <source>
        <dbReference type="ARBA" id="ARBA00023054"/>
    </source>
</evidence>
<gene>
    <name evidence="4" type="ORF">NPIL_446781</name>
</gene>
<dbReference type="OrthoDB" id="10254995at2759"/>
<dbReference type="GO" id="GO:0016459">
    <property type="term" value="C:myosin complex"/>
    <property type="evidence" value="ECO:0007669"/>
    <property type="project" value="InterPro"/>
</dbReference>
<keyword evidence="5" id="KW-1185">Reference proteome</keyword>
<evidence type="ECO:0000259" key="3">
    <source>
        <dbReference type="Pfam" id="PF01576"/>
    </source>
</evidence>
<dbReference type="Proteomes" id="UP000887013">
    <property type="component" value="Unassembled WGS sequence"/>
</dbReference>
<dbReference type="InterPro" id="IPR002928">
    <property type="entry name" value="Myosin_tail"/>
</dbReference>
<dbReference type="Pfam" id="PF01576">
    <property type="entry name" value="Myosin_tail_1"/>
    <property type="match status" value="1"/>
</dbReference>
<keyword evidence="1 2" id="KW-0175">Coiled coil</keyword>
<sequence length="135" mass="15557">MNCEKKLTASRSYILQNEKGRLVAHLPHLEEELEEEQSNSEILVKKARKAQEHIEQLTNDLASEGSNSHELENNIMFGDWLLLSAIHSFRSSHGIFLTNSLSFESITEYQQRSSLVQEERSVFTMKGNFRGNFSR</sequence>
<proteinExistence type="predicted"/>
<feature type="coiled-coil region" evidence="2">
    <location>
        <begin position="26"/>
        <end position="74"/>
    </location>
</feature>
<reference evidence="4" key="1">
    <citation type="submission" date="2020-08" db="EMBL/GenBank/DDBJ databases">
        <title>Multicomponent nature underlies the extraordinary mechanical properties of spider dragline silk.</title>
        <authorList>
            <person name="Kono N."/>
            <person name="Nakamura H."/>
            <person name="Mori M."/>
            <person name="Yoshida Y."/>
            <person name="Ohtoshi R."/>
            <person name="Malay A.D."/>
            <person name="Moran D.A.P."/>
            <person name="Tomita M."/>
            <person name="Numata K."/>
            <person name="Arakawa K."/>
        </authorList>
    </citation>
    <scope>NUCLEOTIDE SEQUENCE</scope>
</reference>
<evidence type="ECO:0000256" key="2">
    <source>
        <dbReference type="SAM" id="Coils"/>
    </source>
</evidence>
<name>A0A8X6QQ95_NEPPI</name>
<protein>
    <recommendedName>
        <fullName evidence="3">Myosin tail domain-containing protein</fullName>
    </recommendedName>
</protein>